<evidence type="ECO:0000256" key="4">
    <source>
        <dbReference type="ARBA" id="ARBA00022989"/>
    </source>
</evidence>
<comment type="subcellular location">
    <subcellularLocation>
        <location evidence="1">Cell membrane</location>
        <topology evidence="1">Multi-pass membrane protein</topology>
    </subcellularLocation>
</comment>
<proteinExistence type="predicted"/>
<keyword evidence="8" id="KW-1185">Reference proteome</keyword>
<evidence type="ECO:0000313" key="8">
    <source>
        <dbReference type="Proteomes" id="UP001149719"/>
    </source>
</evidence>
<feature type="transmembrane region" description="Helical" evidence="6">
    <location>
        <begin position="67"/>
        <end position="88"/>
    </location>
</feature>
<keyword evidence="4 6" id="KW-1133">Transmembrane helix</keyword>
<feature type="transmembrane region" description="Helical" evidence="6">
    <location>
        <begin position="34"/>
        <end position="55"/>
    </location>
</feature>
<reference evidence="7" key="1">
    <citation type="submission" date="2022-12" db="EMBL/GenBank/DDBJ databases">
        <title>Marinomonas 15G1-11 sp. nov, isolated from marine algae.</title>
        <authorList>
            <person name="Butt M."/>
            <person name="Choi D.G."/>
            <person name="Kim J.M."/>
            <person name="Lee J.K."/>
            <person name="Baek J.H."/>
            <person name="Jeon C.O."/>
        </authorList>
    </citation>
    <scope>NUCLEOTIDE SEQUENCE</scope>
    <source>
        <strain evidence="7">15G1-11</strain>
    </source>
</reference>
<keyword evidence="5 6" id="KW-0472">Membrane</keyword>
<protein>
    <submittedName>
        <fullName evidence="7">LysE family translocator</fullName>
    </submittedName>
</protein>
<dbReference type="RefSeq" id="WP_269125275.1">
    <property type="nucleotide sequence ID" value="NZ_JAPUBN010000015.1"/>
</dbReference>
<dbReference type="InterPro" id="IPR001123">
    <property type="entry name" value="LeuE-type"/>
</dbReference>
<comment type="caution">
    <text evidence="7">The sequence shown here is derived from an EMBL/GenBank/DDBJ whole genome shotgun (WGS) entry which is preliminary data.</text>
</comment>
<evidence type="ECO:0000256" key="3">
    <source>
        <dbReference type="ARBA" id="ARBA00022692"/>
    </source>
</evidence>
<evidence type="ECO:0000256" key="5">
    <source>
        <dbReference type="ARBA" id="ARBA00023136"/>
    </source>
</evidence>
<keyword evidence="3 6" id="KW-0812">Transmembrane</keyword>
<evidence type="ECO:0000313" key="7">
    <source>
        <dbReference type="EMBL" id="MCZ2722011.1"/>
    </source>
</evidence>
<evidence type="ECO:0000256" key="1">
    <source>
        <dbReference type="ARBA" id="ARBA00004651"/>
    </source>
</evidence>
<dbReference type="EMBL" id="JAPUBN010000015">
    <property type="protein sequence ID" value="MCZ2722011.1"/>
    <property type="molecule type" value="Genomic_DNA"/>
</dbReference>
<sequence length="196" mass="21225">MTLSLIVSMSLFSLAASLSPGPVNLVGIGSGARYGAFIGLRFVTGATVGFIVLFVSVGLSLQYMVAFLPMITPVLQWGGVIFLLHLSYQLFRDNGEINIKDATNVPSFMTGAYMQWLNPKAWLASLAGIVSYIPEADGQSLVIFSSVYFVICWLSLSVWVMAGVILGRFIEETNTMKRLNKVLAILLAGSCVFIIV</sequence>
<name>A0ABT4JUU1_9GAMM</name>
<dbReference type="Proteomes" id="UP001149719">
    <property type="component" value="Unassembled WGS sequence"/>
</dbReference>
<organism evidence="7 8">
    <name type="scientific">Marinomonas phaeophyticola</name>
    <dbReference type="NCBI Taxonomy" id="3004091"/>
    <lineage>
        <taxon>Bacteria</taxon>
        <taxon>Pseudomonadati</taxon>
        <taxon>Pseudomonadota</taxon>
        <taxon>Gammaproteobacteria</taxon>
        <taxon>Oceanospirillales</taxon>
        <taxon>Oceanospirillaceae</taxon>
        <taxon>Marinomonas</taxon>
    </lineage>
</organism>
<gene>
    <name evidence="7" type="ORF">O1D97_10185</name>
</gene>
<dbReference type="PANTHER" id="PTHR30086:SF20">
    <property type="entry name" value="ARGININE EXPORTER PROTEIN ARGO-RELATED"/>
    <property type="match status" value="1"/>
</dbReference>
<dbReference type="PANTHER" id="PTHR30086">
    <property type="entry name" value="ARGININE EXPORTER PROTEIN ARGO"/>
    <property type="match status" value="1"/>
</dbReference>
<dbReference type="Pfam" id="PF01810">
    <property type="entry name" value="LysE"/>
    <property type="match status" value="1"/>
</dbReference>
<evidence type="ECO:0000256" key="6">
    <source>
        <dbReference type="SAM" id="Phobius"/>
    </source>
</evidence>
<evidence type="ECO:0000256" key="2">
    <source>
        <dbReference type="ARBA" id="ARBA00022475"/>
    </source>
</evidence>
<accession>A0ABT4JUU1</accession>
<feature type="transmembrane region" description="Helical" evidence="6">
    <location>
        <begin position="141"/>
        <end position="167"/>
    </location>
</feature>
<keyword evidence="2" id="KW-1003">Cell membrane</keyword>